<evidence type="ECO:0000256" key="1">
    <source>
        <dbReference type="ARBA" id="ARBA00001460"/>
    </source>
</evidence>
<dbReference type="CDD" id="cd11534">
    <property type="entry name" value="NTP-PPase_HisIE_like"/>
    <property type="match status" value="1"/>
</dbReference>
<gene>
    <name evidence="10" type="primary">hisE</name>
    <name evidence="11" type="ORF">SAMN05421647_1114</name>
</gene>
<dbReference type="Proteomes" id="UP000186895">
    <property type="component" value="Unassembled WGS sequence"/>
</dbReference>
<dbReference type="PANTHER" id="PTHR42945:SF9">
    <property type="entry name" value="HISTIDINE BIOSYNTHESIS BIFUNCTIONAL PROTEIN HISIE"/>
    <property type="match status" value="1"/>
</dbReference>
<evidence type="ECO:0000256" key="3">
    <source>
        <dbReference type="ARBA" id="ARBA00005204"/>
    </source>
</evidence>
<keyword evidence="5 10" id="KW-0028">Amino-acid biosynthesis</keyword>
<keyword evidence="8 10" id="KW-0067">ATP-binding</keyword>
<dbReference type="NCBIfam" id="NF001611">
    <property type="entry name" value="PRK00400.1-3"/>
    <property type="match status" value="1"/>
</dbReference>
<dbReference type="EMBL" id="FTMN01000011">
    <property type="protein sequence ID" value="SIQ90570.1"/>
    <property type="molecule type" value="Genomic_DNA"/>
</dbReference>
<organism evidence="11 12">
    <name type="scientific">Marinobacterium stanieri</name>
    <dbReference type="NCBI Taxonomy" id="49186"/>
    <lineage>
        <taxon>Bacteria</taxon>
        <taxon>Pseudomonadati</taxon>
        <taxon>Pseudomonadota</taxon>
        <taxon>Gammaproteobacteria</taxon>
        <taxon>Oceanospirillales</taxon>
        <taxon>Oceanospirillaceae</taxon>
        <taxon>Marinobacterium</taxon>
    </lineage>
</organism>
<evidence type="ECO:0000256" key="4">
    <source>
        <dbReference type="ARBA" id="ARBA00022490"/>
    </source>
</evidence>
<dbReference type="NCBIfam" id="TIGR03188">
    <property type="entry name" value="histidine_hisI"/>
    <property type="match status" value="1"/>
</dbReference>
<sequence length="109" mass="11977">MSEVLDRLAEVLEARKNASPDSSYVASLHAKGLNKILEKVGEESVETLLAAKDAAVSGDHSELIYETADLWFHSLVMLSHLGESHEAVLEELARRFDLSGLEEKASRSK</sequence>
<evidence type="ECO:0000256" key="8">
    <source>
        <dbReference type="ARBA" id="ARBA00022840"/>
    </source>
</evidence>
<dbReference type="Pfam" id="PF01503">
    <property type="entry name" value="PRA-PH"/>
    <property type="match status" value="1"/>
</dbReference>
<dbReference type="PANTHER" id="PTHR42945">
    <property type="entry name" value="HISTIDINE BIOSYNTHESIS BIFUNCTIONAL PROTEIN"/>
    <property type="match status" value="1"/>
</dbReference>
<dbReference type="UniPathway" id="UPA00031">
    <property type="reaction ID" value="UER00007"/>
</dbReference>
<proteinExistence type="inferred from homology"/>
<evidence type="ECO:0000256" key="10">
    <source>
        <dbReference type="HAMAP-Rule" id="MF_01020"/>
    </source>
</evidence>
<dbReference type="GO" id="GO:0000105">
    <property type="term" value="P:L-histidine biosynthetic process"/>
    <property type="evidence" value="ECO:0007669"/>
    <property type="project" value="UniProtKB-UniRule"/>
</dbReference>
<evidence type="ECO:0000256" key="2">
    <source>
        <dbReference type="ARBA" id="ARBA00004496"/>
    </source>
</evidence>
<dbReference type="HAMAP" id="MF_01020">
    <property type="entry name" value="HisE"/>
    <property type="match status" value="1"/>
</dbReference>
<keyword evidence="4 10" id="KW-0963">Cytoplasm</keyword>
<evidence type="ECO:0000313" key="12">
    <source>
        <dbReference type="Proteomes" id="UP000186895"/>
    </source>
</evidence>
<evidence type="ECO:0000256" key="5">
    <source>
        <dbReference type="ARBA" id="ARBA00022605"/>
    </source>
</evidence>
<dbReference type="eggNOG" id="COG0140">
    <property type="taxonomic scope" value="Bacteria"/>
</dbReference>
<protein>
    <recommendedName>
        <fullName evidence="10">Phosphoribosyl-ATP pyrophosphatase</fullName>
        <shortName evidence="10">PRA-PH</shortName>
        <ecNumber evidence="10">3.6.1.31</ecNumber>
    </recommendedName>
</protein>
<dbReference type="Gene3D" id="1.10.287.1080">
    <property type="entry name" value="MazG-like"/>
    <property type="match status" value="1"/>
</dbReference>
<dbReference type="GO" id="GO:0005524">
    <property type="term" value="F:ATP binding"/>
    <property type="evidence" value="ECO:0007669"/>
    <property type="project" value="UniProtKB-KW"/>
</dbReference>
<evidence type="ECO:0000256" key="6">
    <source>
        <dbReference type="ARBA" id="ARBA00022741"/>
    </source>
</evidence>
<reference evidence="12" key="1">
    <citation type="submission" date="2017-01" db="EMBL/GenBank/DDBJ databases">
        <authorList>
            <person name="Varghese N."/>
            <person name="Submissions S."/>
        </authorList>
    </citation>
    <scope>NUCLEOTIDE SEQUENCE [LARGE SCALE GENOMIC DNA]</scope>
    <source>
        <strain evidence="12">DSM 7027</strain>
    </source>
</reference>
<dbReference type="GO" id="GO:0004636">
    <property type="term" value="F:phosphoribosyl-ATP diphosphatase activity"/>
    <property type="evidence" value="ECO:0007669"/>
    <property type="project" value="UniProtKB-UniRule"/>
</dbReference>
<dbReference type="STRING" id="49186.SAMN05421647_1114"/>
<keyword evidence="7 10" id="KW-0378">Hydrolase</keyword>
<comment type="pathway">
    <text evidence="3 10">Amino-acid biosynthesis; L-histidine biosynthesis; L-histidine from 5-phospho-alpha-D-ribose 1-diphosphate: step 2/9.</text>
</comment>
<dbReference type="EC" id="3.6.1.31" evidence="10"/>
<comment type="catalytic activity">
    <reaction evidence="1 10">
        <text>1-(5-phospho-beta-D-ribosyl)-ATP + H2O = 1-(5-phospho-beta-D-ribosyl)-5'-AMP + diphosphate + H(+)</text>
        <dbReference type="Rhea" id="RHEA:22828"/>
        <dbReference type="ChEBI" id="CHEBI:15377"/>
        <dbReference type="ChEBI" id="CHEBI:15378"/>
        <dbReference type="ChEBI" id="CHEBI:33019"/>
        <dbReference type="ChEBI" id="CHEBI:59457"/>
        <dbReference type="ChEBI" id="CHEBI:73183"/>
        <dbReference type="EC" id="3.6.1.31"/>
    </reaction>
</comment>
<dbReference type="SUPFAM" id="SSF101386">
    <property type="entry name" value="all-alpha NTP pyrophosphatases"/>
    <property type="match status" value="1"/>
</dbReference>
<dbReference type="RefSeq" id="WP_010324389.1">
    <property type="nucleotide sequence ID" value="NZ_FTMN01000011.1"/>
</dbReference>
<evidence type="ECO:0000256" key="9">
    <source>
        <dbReference type="ARBA" id="ARBA00023102"/>
    </source>
</evidence>
<dbReference type="InterPro" id="IPR021130">
    <property type="entry name" value="PRib-ATP_PPHydrolase-like"/>
</dbReference>
<comment type="subcellular location">
    <subcellularLocation>
        <location evidence="2 10">Cytoplasm</location>
    </subcellularLocation>
</comment>
<comment type="similarity">
    <text evidence="10">Belongs to the PRA-PH family.</text>
</comment>
<accession>A0A1N6WKL7</accession>
<evidence type="ECO:0000313" key="11">
    <source>
        <dbReference type="EMBL" id="SIQ90570.1"/>
    </source>
</evidence>
<keyword evidence="9 10" id="KW-0368">Histidine biosynthesis</keyword>
<dbReference type="GO" id="GO:0005737">
    <property type="term" value="C:cytoplasm"/>
    <property type="evidence" value="ECO:0007669"/>
    <property type="project" value="UniProtKB-SubCell"/>
</dbReference>
<dbReference type="InterPro" id="IPR008179">
    <property type="entry name" value="HisE"/>
</dbReference>
<keyword evidence="6 10" id="KW-0547">Nucleotide-binding</keyword>
<keyword evidence="12" id="KW-1185">Reference proteome</keyword>
<dbReference type="AlphaFoldDB" id="A0A1N6WKL7"/>
<evidence type="ECO:0000256" key="7">
    <source>
        <dbReference type="ARBA" id="ARBA00022801"/>
    </source>
</evidence>
<name>A0A1N6WKL7_9GAMM</name>